<feature type="compositionally biased region" description="Acidic residues" evidence="12">
    <location>
        <begin position="374"/>
        <end position="391"/>
    </location>
</feature>
<sequence length="565" mass="65304">MPFVDAYNDTVKNKIKVVERNEKGERVFREFNAEYVYYYEDPNGSSRTMWGNRCTKRMFNNRQKFMSEMNADIQVGKKIHENSVNPIFRCLYDNYKNKPSPEFNLGFFDIETDFDPERGFAPTTDPFSRITAISIYLTSISSLITFVLKPDLPEDDPDYLTDEEAKAICDKFENTYLCLSEKELLQNFLDVIDDVDVLTGWNSTGYDVPYTTNRILRVLGKSYASKMCLWGLQPKKRKYLRFGKENETFDYVGRVHMDYLELYQKHNPQKMHTYKLDYIGQIEVGENKVPYEGTLDNLYKRDFEKFIAYNRQDTYLIYKIDLKRRYIELHNQLAHSNSVILKTTQGSVAMIDQAITNSVWEKGMQVPAKKTDEPSDDDQPVDNIDDDDDDGEKAAVGAYVADPDPGYYKMIGCVDINSLYPSVLRSLNMGPETIVGQIRPSYTDAFIADRIKNGYTPVDAWHEVFAALEYDAVYNKEETEIVVDFEDGTSITTSGEQFYDFVFGEDSKYIISANGTIFRKDVPSIIAELLAEWYAGRKDMRAKSYNLNMMSKGVEIDDDLLNQLK</sequence>
<dbReference type="PANTHER" id="PTHR10322:SF23">
    <property type="entry name" value="DNA POLYMERASE DELTA CATALYTIC SUBUNIT"/>
    <property type="match status" value="1"/>
</dbReference>
<evidence type="ECO:0000256" key="8">
    <source>
        <dbReference type="ARBA" id="ARBA00022932"/>
    </source>
</evidence>
<dbReference type="OrthoDB" id="165at10239"/>
<evidence type="ECO:0000256" key="12">
    <source>
        <dbReference type="SAM" id="MobiDB-lite"/>
    </source>
</evidence>
<dbReference type="Gene3D" id="3.30.342.10">
    <property type="entry name" value="DNA Polymerase, chain B, domain 1"/>
    <property type="match status" value="1"/>
</dbReference>
<dbReference type="EMBL" id="MF403008">
    <property type="protein sequence ID" value="ASV44732.1"/>
    <property type="molecule type" value="Genomic_DNA"/>
</dbReference>
<dbReference type="InterPro" id="IPR006133">
    <property type="entry name" value="DNA-dir_DNA_pol_B_exonuc"/>
</dbReference>
<dbReference type="GO" id="GO:0016787">
    <property type="term" value="F:hydrolase activity"/>
    <property type="evidence" value="ECO:0007669"/>
    <property type="project" value="UniProtKB-KW"/>
</dbReference>
<evidence type="ECO:0000256" key="5">
    <source>
        <dbReference type="ARBA" id="ARBA00022705"/>
    </source>
</evidence>
<dbReference type="PANTHER" id="PTHR10322">
    <property type="entry name" value="DNA POLYMERASE CATALYTIC SUBUNIT"/>
    <property type="match status" value="1"/>
</dbReference>
<evidence type="ECO:0000256" key="10">
    <source>
        <dbReference type="ARBA" id="ARBA00023125"/>
    </source>
</evidence>
<comment type="catalytic activity">
    <reaction evidence="11">
        <text>DNA(n) + a 2'-deoxyribonucleoside 5'-triphosphate = DNA(n+1) + diphosphate</text>
        <dbReference type="Rhea" id="RHEA:22508"/>
        <dbReference type="Rhea" id="RHEA-COMP:17339"/>
        <dbReference type="Rhea" id="RHEA-COMP:17340"/>
        <dbReference type="ChEBI" id="CHEBI:33019"/>
        <dbReference type="ChEBI" id="CHEBI:61560"/>
        <dbReference type="ChEBI" id="CHEBI:173112"/>
        <dbReference type="EC" id="2.7.7.7"/>
    </reaction>
</comment>
<evidence type="ECO:0000256" key="3">
    <source>
        <dbReference type="ARBA" id="ARBA00022679"/>
    </source>
</evidence>
<evidence type="ECO:0000259" key="14">
    <source>
        <dbReference type="Pfam" id="PF03104"/>
    </source>
</evidence>
<keyword evidence="6" id="KW-0540">Nuclease</keyword>
<dbReference type="Proteomes" id="UP000223025">
    <property type="component" value="Segment"/>
</dbReference>
<dbReference type="RefSeq" id="YP_009611942.1">
    <property type="nucleotide sequence ID" value="NC_042013.1"/>
</dbReference>
<dbReference type="Pfam" id="PF03104">
    <property type="entry name" value="DNA_pol_B_exo1"/>
    <property type="match status" value="1"/>
</dbReference>
<keyword evidence="3 15" id="KW-0808">Transferase</keyword>
<name>A0A223VZY1_9CAUD</name>
<dbReference type="Pfam" id="PF00136">
    <property type="entry name" value="DNA_pol_B"/>
    <property type="match status" value="1"/>
</dbReference>
<feature type="domain" description="DNA-directed DNA polymerase family B multifunctional" evidence="13">
    <location>
        <begin position="385"/>
        <end position="542"/>
    </location>
</feature>
<evidence type="ECO:0000313" key="15">
    <source>
        <dbReference type="EMBL" id="ASV44732.1"/>
    </source>
</evidence>
<evidence type="ECO:0000256" key="11">
    <source>
        <dbReference type="ARBA" id="ARBA00049244"/>
    </source>
</evidence>
<evidence type="ECO:0000256" key="6">
    <source>
        <dbReference type="ARBA" id="ARBA00022722"/>
    </source>
</evidence>
<dbReference type="Gene3D" id="3.30.420.10">
    <property type="entry name" value="Ribonuclease H-like superfamily/Ribonuclease H"/>
    <property type="match status" value="1"/>
</dbReference>
<evidence type="ECO:0000256" key="2">
    <source>
        <dbReference type="ARBA" id="ARBA00012417"/>
    </source>
</evidence>
<dbReference type="InterPro" id="IPR036397">
    <property type="entry name" value="RNaseH_sf"/>
</dbReference>
<keyword evidence="8" id="KW-0239">DNA-directed DNA polymerase</keyword>
<dbReference type="GO" id="GO:0000166">
    <property type="term" value="F:nucleotide binding"/>
    <property type="evidence" value="ECO:0007669"/>
    <property type="project" value="InterPro"/>
</dbReference>
<proteinExistence type="inferred from homology"/>
<dbReference type="SUPFAM" id="SSF56672">
    <property type="entry name" value="DNA/RNA polymerases"/>
    <property type="match status" value="1"/>
</dbReference>
<dbReference type="GO" id="GO:0039693">
    <property type="term" value="P:viral DNA genome replication"/>
    <property type="evidence" value="ECO:0007669"/>
    <property type="project" value="UniProtKB-KW"/>
</dbReference>
<comment type="similarity">
    <text evidence="1">Belongs to the DNA polymerase type-B family.</text>
</comment>
<dbReference type="GO" id="GO:0003677">
    <property type="term" value="F:DNA binding"/>
    <property type="evidence" value="ECO:0007669"/>
    <property type="project" value="UniProtKB-KW"/>
</dbReference>
<keyword evidence="7" id="KW-0378">Hydrolase</keyword>
<keyword evidence="16" id="KW-1185">Reference proteome</keyword>
<feature type="domain" description="DNA-directed DNA polymerase family B exonuclease" evidence="14">
    <location>
        <begin position="79"/>
        <end position="279"/>
    </location>
</feature>
<dbReference type="InterPro" id="IPR006172">
    <property type="entry name" value="DNA-dir_DNA_pol_B"/>
</dbReference>
<dbReference type="InterPro" id="IPR050240">
    <property type="entry name" value="DNA_pol_type-B"/>
</dbReference>
<evidence type="ECO:0000256" key="1">
    <source>
        <dbReference type="ARBA" id="ARBA00005755"/>
    </source>
</evidence>
<keyword evidence="9" id="KW-1194">Viral DNA replication</keyword>
<evidence type="ECO:0000256" key="7">
    <source>
        <dbReference type="ARBA" id="ARBA00022801"/>
    </source>
</evidence>
<accession>A0A223VZY1</accession>
<keyword evidence="10" id="KW-0238">DNA-binding</keyword>
<dbReference type="Gene3D" id="3.90.1600.10">
    <property type="entry name" value="Palm domain of DNA polymerase"/>
    <property type="match status" value="1"/>
</dbReference>
<dbReference type="InterPro" id="IPR043502">
    <property type="entry name" value="DNA/RNA_pol_sf"/>
</dbReference>
<dbReference type="KEGG" id="vg:40088280"/>
<dbReference type="GeneID" id="40088280"/>
<dbReference type="InterPro" id="IPR012337">
    <property type="entry name" value="RNaseH-like_sf"/>
</dbReference>
<dbReference type="GO" id="GO:0006261">
    <property type="term" value="P:DNA-templated DNA replication"/>
    <property type="evidence" value="ECO:0007669"/>
    <property type="project" value="TreeGrafter"/>
</dbReference>
<keyword evidence="4 15" id="KW-0548">Nucleotidyltransferase</keyword>
<dbReference type="InterPro" id="IPR023211">
    <property type="entry name" value="DNA_pol_palm_dom_sf"/>
</dbReference>
<protein>
    <recommendedName>
        <fullName evidence="2">DNA-directed DNA polymerase</fullName>
        <ecNumber evidence="2">2.7.7.7</ecNumber>
    </recommendedName>
</protein>
<dbReference type="SMART" id="SM00486">
    <property type="entry name" value="POLBc"/>
    <property type="match status" value="1"/>
</dbReference>
<evidence type="ECO:0000259" key="13">
    <source>
        <dbReference type="Pfam" id="PF00136"/>
    </source>
</evidence>
<dbReference type="SUPFAM" id="SSF53098">
    <property type="entry name" value="Ribonuclease H-like"/>
    <property type="match status" value="1"/>
</dbReference>
<dbReference type="GO" id="GO:0004518">
    <property type="term" value="F:nuclease activity"/>
    <property type="evidence" value="ECO:0007669"/>
    <property type="project" value="UniProtKB-KW"/>
</dbReference>
<keyword evidence="5" id="KW-0235">DNA replication</keyword>
<dbReference type="InterPro" id="IPR006134">
    <property type="entry name" value="DNA-dir_DNA_pol_B_multi_dom"/>
</dbReference>
<evidence type="ECO:0000256" key="9">
    <source>
        <dbReference type="ARBA" id="ARBA00023109"/>
    </source>
</evidence>
<evidence type="ECO:0000256" key="4">
    <source>
        <dbReference type="ARBA" id="ARBA00022695"/>
    </source>
</evidence>
<dbReference type="EC" id="2.7.7.7" evidence="2"/>
<reference evidence="15 16" key="1">
    <citation type="submission" date="2017-06" db="EMBL/GenBank/DDBJ databases">
        <authorList>
            <person name="Kim H.J."/>
            <person name="Triplett B.A."/>
        </authorList>
    </citation>
    <scope>NUCLEOTIDE SEQUENCE [LARGE SCALE GENOMIC DNA]</scope>
</reference>
<organism evidence="15 16">
    <name type="scientific">Agrobacterium phage Atu_ph07</name>
    <dbReference type="NCBI Taxonomy" id="2024264"/>
    <lineage>
        <taxon>Viruses</taxon>
        <taxon>Duplodnaviria</taxon>
        <taxon>Heunggongvirae</taxon>
        <taxon>Uroviricota</taxon>
        <taxon>Caudoviricetes</taxon>
        <taxon>Polybotosvirus</taxon>
        <taxon>Polybotosvirus Atuph07</taxon>
    </lineage>
</organism>
<dbReference type="GO" id="GO:0003887">
    <property type="term" value="F:DNA-directed DNA polymerase activity"/>
    <property type="evidence" value="ECO:0007669"/>
    <property type="project" value="UniProtKB-KW"/>
</dbReference>
<evidence type="ECO:0000313" key="16">
    <source>
        <dbReference type="Proteomes" id="UP000223025"/>
    </source>
</evidence>
<feature type="region of interest" description="Disordered" evidence="12">
    <location>
        <begin position="363"/>
        <end position="391"/>
    </location>
</feature>